<reference evidence="1 2" key="1">
    <citation type="journal article" date="2018" name="Sci. Rep.">
        <title>Raphidocelis subcapitata (=Pseudokirchneriella subcapitata) provides an insight into genome evolution and environmental adaptations in the Sphaeropleales.</title>
        <authorList>
            <person name="Suzuki S."/>
            <person name="Yamaguchi H."/>
            <person name="Nakajima N."/>
            <person name="Kawachi M."/>
        </authorList>
    </citation>
    <scope>NUCLEOTIDE SEQUENCE [LARGE SCALE GENOMIC DNA]</scope>
    <source>
        <strain evidence="1 2">NIES-35</strain>
    </source>
</reference>
<accession>A0A2V0NPZ4</accession>
<evidence type="ECO:0000313" key="2">
    <source>
        <dbReference type="Proteomes" id="UP000247498"/>
    </source>
</evidence>
<evidence type="ECO:0000313" key="1">
    <source>
        <dbReference type="EMBL" id="GBF88642.1"/>
    </source>
</evidence>
<dbReference type="EMBL" id="BDRX01000006">
    <property type="protein sequence ID" value="GBF88642.1"/>
    <property type="molecule type" value="Genomic_DNA"/>
</dbReference>
<organism evidence="1 2">
    <name type="scientific">Raphidocelis subcapitata</name>
    <dbReference type="NCBI Taxonomy" id="307507"/>
    <lineage>
        <taxon>Eukaryota</taxon>
        <taxon>Viridiplantae</taxon>
        <taxon>Chlorophyta</taxon>
        <taxon>core chlorophytes</taxon>
        <taxon>Chlorophyceae</taxon>
        <taxon>CS clade</taxon>
        <taxon>Sphaeropleales</taxon>
        <taxon>Selenastraceae</taxon>
        <taxon>Raphidocelis</taxon>
    </lineage>
</organism>
<sequence>MHDTRLDELASELHAALLPLLQSRPDNPLLHAAAHIADRAYADSTPAAAAYRRLRLCPPEAPPFADNLHAAFELAAQGSDGVPADAFGQLVALLTSGLAPQLAVQLQRMCSELSRLTVDFGTFRAAARACLLLEQLGAPPEACTGRSFAEAEARELLLELLEQVDWLAAMELPPLRSAAALRPLAVDGGGRGLDAALDAEARSALAERLIRTAVPQGAA</sequence>
<protein>
    <submittedName>
        <fullName evidence="1">Uncharacterized protein</fullName>
    </submittedName>
</protein>
<comment type="caution">
    <text evidence="1">The sequence shown here is derived from an EMBL/GenBank/DDBJ whole genome shotgun (WGS) entry which is preliminary data.</text>
</comment>
<name>A0A2V0NPZ4_9CHLO</name>
<keyword evidence="2" id="KW-1185">Reference proteome</keyword>
<gene>
    <name evidence="1" type="ORF">Rsub_01541</name>
</gene>
<dbReference type="InParanoid" id="A0A2V0NPZ4"/>
<proteinExistence type="predicted"/>
<dbReference type="Proteomes" id="UP000247498">
    <property type="component" value="Unassembled WGS sequence"/>
</dbReference>
<dbReference type="OrthoDB" id="10545139at2759"/>
<dbReference type="AlphaFoldDB" id="A0A2V0NPZ4"/>